<proteinExistence type="predicted"/>
<dbReference type="EMBL" id="JABMIG020000077">
    <property type="protein sequence ID" value="KAL3794762.1"/>
    <property type="molecule type" value="Genomic_DNA"/>
</dbReference>
<evidence type="ECO:0000256" key="3">
    <source>
        <dbReference type="PIRSR" id="PIRSR037505-2"/>
    </source>
</evidence>
<dbReference type="GO" id="GO:0046872">
    <property type="term" value="F:metal ion binding"/>
    <property type="evidence" value="ECO:0007669"/>
    <property type="project" value="UniProtKB-KW"/>
</dbReference>
<feature type="domain" description="Hcy-binding" evidence="5">
    <location>
        <begin position="5"/>
        <end position="361"/>
    </location>
</feature>
<keyword evidence="7" id="KW-1185">Reference proteome</keyword>
<evidence type="ECO:0000256" key="2">
    <source>
        <dbReference type="ARBA" id="ARBA00022679"/>
    </source>
</evidence>
<dbReference type="InterPro" id="IPR036589">
    <property type="entry name" value="HCY_dom_sf"/>
</dbReference>
<dbReference type="AlphaFoldDB" id="A0ABD3Q3Y6"/>
<dbReference type="SUPFAM" id="SSF82282">
    <property type="entry name" value="Homocysteine S-methyltransferase"/>
    <property type="match status" value="1"/>
</dbReference>
<sequence length="369" mass="39895">MESNRNNDTKYPPRCRILLDGGMGHELKNRGVSDGSFLAGVLANADTNGDGARVVESVHCDFLSAGCDVITTNSFVAVPPRMIECGLATDEASASASCVKLITAAVDRARSAITKYNLMCDNGENKGRPKKIAGSVPPLTECYFAEKVPQSNTLIPGYFAILSTLLESGVDILLAETLSTIREATAILKALHCISETEKRSQNPSLWISFTIHDDKPLLLRSGEQLLDACRSVIKEARLLNISIDAIGVNCSTPAAISDALIILRTELESSNINLMCYGNCFRTTTSEWIRLLNNDNRISCEDNSSLEVIKAGCDEYDKDGYMLPETYARYATAWAEAGAIIIGGCCGCSPVHMKAVATAFEMNATERE</sequence>
<dbReference type="PROSITE" id="PS50970">
    <property type="entry name" value="HCY"/>
    <property type="match status" value="1"/>
</dbReference>
<dbReference type="InterPro" id="IPR003726">
    <property type="entry name" value="HCY_dom"/>
</dbReference>
<dbReference type="Proteomes" id="UP001516023">
    <property type="component" value="Unassembled WGS sequence"/>
</dbReference>
<keyword evidence="2 4" id="KW-0808">Transferase</keyword>
<keyword evidence="3 4" id="KW-0862">Zinc</keyword>
<comment type="caution">
    <text evidence="6">The sequence shown here is derived from an EMBL/GenBank/DDBJ whole genome shotgun (WGS) entry which is preliminary data.</text>
</comment>
<reference evidence="6 7" key="1">
    <citation type="journal article" date="2020" name="G3 (Bethesda)">
        <title>Improved Reference Genome for Cyclotella cryptica CCMP332, a Model for Cell Wall Morphogenesis, Salinity Adaptation, and Lipid Production in Diatoms (Bacillariophyta).</title>
        <authorList>
            <person name="Roberts W.R."/>
            <person name="Downey K.M."/>
            <person name="Ruck E.C."/>
            <person name="Traller J.C."/>
            <person name="Alverson A.J."/>
        </authorList>
    </citation>
    <scope>NUCLEOTIDE SEQUENCE [LARGE SCALE GENOMIC DNA]</scope>
    <source>
        <strain evidence="6 7">CCMP332</strain>
    </source>
</reference>
<dbReference type="PANTHER" id="PTHR11103">
    <property type="entry name" value="SLR1189 PROTEIN"/>
    <property type="match status" value="1"/>
</dbReference>
<evidence type="ECO:0000259" key="5">
    <source>
        <dbReference type="PROSITE" id="PS50970"/>
    </source>
</evidence>
<evidence type="ECO:0000256" key="4">
    <source>
        <dbReference type="PROSITE-ProRule" id="PRU00333"/>
    </source>
</evidence>
<feature type="binding site" evidence="3 4">
    <location>
        <position position="347"/>
    </location>
    <ligand>
        <name>Zn(2+)</name>
        <dbReference type="ChEBI" id="CHEBI:29105"/>
    </ligand>
</feature>
<feature type="binding site" evidence="3 4">
    <location>
        <position position="251"/>
    </location>
    <ligand>
        <name>Zn(2+)</name>
        <dbReference type="ChEBI" id="CHEBI:29105"/>
    </ligand>
</feature>
<dbReference type="Gene3D" id="3.20.20.330">
    <property type="entry name" value="Homocysteine-binding-like domain"/>
    <property type="match status" value="1"/>
</dbReference>
<evidence type="ECO:0000313" key="7">
    <source>
        <dbReference type="Proteomes" id="UP001516023"/>
    </source>
</evidence>
<dbReference type="Pfam" id="PF02574">
    <property type="entry name" value="S-methyl_trans"/>
    <property type="match status" value="1"/>
</dbReference>
<dbReference type="InterPro" id="IPR017226">
    <property type="entry name" value="BHMT-like"/>
</dbReference>
<evidence type="ECO:0000256" key="1">
    <source>
        <dbReference type="ARBA" id="ARBA00022603"/>
    </source>
</evidence>
<dbReference type="GO" id="GO:0032259">
    <property type="term" value="P:methylation"/>
    <property type="evidence" value="ECO:0007669"/>
    <property type="project" value="UniProtKB-KW"/>
</dbReference>
<organism evidence="6 7">
    <name type="scientific">Cyclotella cryptica</name>
    <dbReference type="NCBI Taxonomy" id="29204"/>
    <lineage>
        <taxon>Eukaryota</taxon>
        <taxon>Sar</taxon>
        <taxon>Stramenopiles</taxon>
        <taxon>Ochrophyta</taxon>
        <taxon>Bacillariophyta</taxon>
        <taxon>Coscinodiscophyceae</taxon>
        <taxon>Thalassiosirophycidae</taxon>
        <taxon>Stephanodiscales</taxon>
        <taxon>Stephanodiscaceae</taxon>
        <taxon>Cyclotella</taxon>
    </lineage>
</organism>
<keyword evidence="3 4" id="KW-0479">Metal-binding</keyword>
<dbReference type="PANTHER" id="PTHR11103:SF18">
    <property type="entry name" value="SLR1189 PROTEIN"/>
    <property type="match status" value="1"/>
</dbReference>
<name>A0ABD3Q3Y6_9STRA</name>
<evidence type="ECO:0000313" key="6">
    <source>
        <dbReference type="EMBL" id="KAL3794762.1"/>
    </source>
</evidence>
<dbReference type="GO" id="GO:0008168">
    <property type="term" value="F:methyltransferase activity"/>
    <property type="evidence" value="ECO:0007669"/>
    <property type="project" value="UniProtKB-UniRule"/>
</dbReference>
<accession>A0ABD3Q3Y6</accession>
<keyword evidence="1 4" id="KW-0489">Methyltransferase</keyword>
<comment type="cofactor">
    <cofactor evidence="3">
        <name>Zn(2+)</name>
        <dbReference type="ChEBI" id="CHEBI:29105"/>
    </cofactor>
    <text evidence="3">Binds 1 zinc ion per subunit.</text>
</comment>
<gene>
    <name evidence="6" type="ORF">HJC23_012772</name>
</gene>
<protein>
    <recommendedName>
        <fullName evidence="5">Hcy-binding domain-containing protein</fullName>
    </recommendedName>
</protein>
<feature type="binding site" evidence="3 4">
    <location>
        <position position="346"/>
    </location>
    <ligand>
        <name>Zn(2+)</name>
        <dbReference type="ChEBI" id="CHEBI:29105"/>
    </ligand>
</feature>
<dbReference type="PIRSF" id="PIRSF037505">
    <property type="entry name" value="Betaine_HMT"/>
    <property type="match status" value="1"/>
</dbReference>